<keyword evidence="1" id="KW-0732">Signal</keyword>
<dbReference type="AlphaFoldDB" id="A0AAW8JC59"/>
<comment type="caution">
    <text evidence="2">The sequence shown here is derived from an EMBL/GenBank/DDBJ whole genome shotgun (WGS) entry which is preliminary data.</text>
</comment>
<dbReference type="EMBL" id="JAVIDL010000034">
    <property type="protein sequence ID" value="MDQ8936794.1"/>
    <property type="molecule type" value="Genomic_DNA"/>
</dbReference>
<feature type="chain" id="PRO_5043409619" evidence="1">
    <location>
        <begin position="23"/>
        <end position="351"/>
    </location>
</feature>
<evidence type="ECO:0000313" key="3">
    <source>
        <dbReference type="Proteomes" id="UP001243844"/>
    </source>
</evidence>
<feature type="signal peptide" evidence="1">
    <location>
        <begin position="1"/>
        <end position="22"/>
    </location>
</feature>
<organism evidence="2 3">
    <name type="scientific">Acinetobacter rudis</name>
    <dbReference type="NCBI Taxonomy" id="632955"/>
    <lineage>
        <taxon>Bacteria</taxon>
        <taxon>Pseudomonadati</taxon>
        <taxon>Pseudomonadota</taxon>
        <taxon>Gammaproteobacteria</taxon>
        <taxon>Moraxellales</taxon>
        <taxon>Moraxellaceae</taxon>
        <taxon>Acinetobacter</taxon>
    </lineage>
</organism>
<dbReference type="RefSeq" id="WP_308981926.1">
    <property type="nucleotide sequence ID" value="NZ_JAVIDL010000034.1"/>
</dbReference>
<evidence type="ECO:0000313" key="2">
    <source>
        <dbReference type="EMBL" id="MDQ8936794.1"/>
    </source>
</evidence>
<name>A0AAW8JC59_9GAMM</name>
<dbReference type="Pfam" id="PF06674">
    <property type="entry name" value="DUF1176"/>
    <property type="match status" value="1"/>
</dbReference>
<protein>
    <submittedName>
        <fullName evidence="2">DUF1176 domain-containing protein</fullName>
    </submittedName>
</protein>
<reference evidence="2" key="1">
    <citation type="submission" date="2023-08" db="EMBL/GenBank/DDBJ databases">
        <title>Emergence of clinically-relevant ST2 carbapenem-resistant Acinetobacter baumannii strains in hospital sewages in Zhejiang, East of China.</title>
        <authorList>
            <person name="Kaichao C."/>
            <person name="Zhang R."/>
        </authorList>
    </citation>
    <scope>NUCLEOTIDE SEQUENCE</scope>
    <source>
        <strain evidence="2">M-RB-37</strain>
    </source>
</reference>
<proteinExistence type="predicted"/>
<evidence type="ECO:0000256" key="1">
    <source>
        <dbReference type="SAM" id="SignalP"/>
    </source>
</evidence>
<dbReference type="Proteomes" id="UP001243844">
    <property type="component" value="Unassembled WGS sequence"/>
</dbReference>
<dbReference type="InterPro" id="IPR009560">
    <property type="entry name" value="DUF1176"/>
</dbReference>
<sequence>MKYKASCSLGLSMLLLSSVVTAKGLQGIEFHHHDWEMVCSNTGTCQAAGYQEDNGEQPVSILLTRKAGANQAVRGEVAIGDYEGELKANQLKNIELYVNDRSYGLIQGDFNQSATLALSKTQVNAILQQSKKDAQIVFKNQYINAQVSSKGMTAVLLKMDEFQHRVGTIGALIKKGPENESKVLAAQPMLVVKQVHTAKQATRVLKADHPDFAKLKQRLLAVMPAQEREYCDGAYLEDNERDIELYSLGNKRQLALMLCWRGAYNEGLGAWLLDDRQGQKTQFITNQASEFDQGELYGSQKGRGLGDCWVSYQWIWDGQNMVQTLDRWTGMCRMIAAGGAWELDKIEAVVK</sequence>
<gene>
    <name evidence="2" type="ORF">RFH47_13800</name>
</gene>
<accession>A0AAW8JC59</accession>